<dbReference type="InterPro" id="IPR017850">
    <property type="entry name" value="Alkaline_phosphatase_core_sf"/>
</dbReference>
<dbReference type="Gene3D" id="3.40.720.10">
    <property type="entry name" value="Alkaline Phosphatase, subunit A"/>
    <property type="match status" value="1"/>
</dbReference>
<comment type="similarity">
    <text evidence="1">Belongs to the sulfatase family.</text>
</comment>
<name>A0A1G9X5P0_9EURY</name>
<dbReference type="PANTHER" id="PTHR42693:SF33">
    <property type="entry name" value="ARYLSULFATASE"/>
    <property type="match status" value="1"/>
</dbReference>
<reference evidence="5" key="1">
    <citation type="submission" date="2016-10" db="EMBL/GenBank/DDBJ databases">
        <authorList>
            <person name="Varghese N."/>
            <person name="Submissions S."/>
        </authorList>
    </citation>
    <scope>NUCLEOTIDE SEQUENCE [LARGE SCALE GENOMIC DNA]</scope>
    <source>
        <strain evidence="5">CGMCC 1.10119</strain>
    </source>
</reference>
<dbReference type="Pfam" id="PF00884">
    <property type="entry name" value="Sulfatase"/>
    <property type="match status" value="1"/>
</dbReference>
<dbReference type="GO" id="GO:0004065">
    <property type="term" value="F:arylsulfatase activity"/>
    <property type="evidence" value="ECO:0007669"/>
    <property type="project" value="TreeGrafter"/>
</dbReference>
<evidence type="ECO:0000259" key="3">
    <source>
        <dbReference type="Pfam" id="PF00884"/>
    </source>
</evidence>
<dbReference type="PANTHER" id="PTHR42693">
    <property type="entry name" value="ARYLSULFATASE FAMILY MEMBER"/>
    <property type="match status" value="1"/>
</dbReference>
<evidence type="ECO:0000256" key="1">
    <source>
        <dbReference type="ARBA" id="ARBA00008779"/>
    </source>
</evidence>
<keyword evidence="5" id="KW-1185">Reference proteome</keyword>
<evidence type="ECO:0000313" key="5">
    <source>
        <dbReference type="Proteomes" id="UP000199451"/>
    </source>
</evidence>
<dbReference type="RefSeq" id="WP_089698491.1">
    <property type="nucleotide sequence ID" value="NZ_FNHL01000004.1"/>
</dbReference>
<evidence type="ECO:0000256" key="2">
    <source>
        <dbReference type="SAM" id="Coils"/>
    </source>
</evidence>
<dbReference type="EMBL" id="FNHL01000004">
    <property type="protein sequence ID" value="SDM92074.1"/>
    <property type="molecule type" value="Genomic_DNA"/>
</dbReference>
<dbReference type="AlphaFoldDB" id="A0A1G9X5P0"/>
<gene>
    <name evidence="4" type="ORF">SAMN04487949_2851</name>
</gene>
<dbReference type="CDD" id="cd16148">
    <property type="entry name" value="sulfatase_like"/>
    <property type="match status" value="1"/>
</dbReference>
<proteinExistence type="inferred from homology"/>
<keyword evidence="2" id="KW-0175">Coiled coil</keyword>
<dbReference type="InterPro" id="IPR050738">
    <property type="entry name" value="Sulfatase"/>
</dbReference>
<accession>A0A1G9X5P0</accession>
<feature type="domain" description="Sulfatase N-terminal" evidence="3">
    <location>
        <begin position="2"/>
        <end position="329"/>
    </location>
</feature>
<dbReference type="OrthoDB" id="3164at2157"/>
<protein>
    <submittedName>
        <fullName evidence="4">Arylsulfatase A</fullName>
    </submittedName>
</protein>
<dbReference type="Proteomes" id="UP000199451">
    <property type="component" value="Unassembled WGS sequence"/>
</dbReference>
<evidence type="ECO:0000313" key="4">
    <source>
        <dbReference type="EMBL" id="SDM92074.1"/>
    </source>
</evidence>
<organism evidence="4 5">
    <name type="scientific">Halogranum gelatinilyticum</name>
    <dbReference type="NCBI Taxonomy" id="660521"/>
    <lineage>
        <taxon>Archaea</taxon>
        <taxon>Methanobacteriati</taxon>
        <taxon>Methanobacteriota</taxon>
        <taxon>Stenosarchaea group</taxon>
        <taxon>Halobacteria</taxon>
        <taxon>Halobacteriales</taxon>
        <taxon>Haloferacaceae</taxon>
    </lineage>
</organism>
<dbReference type="InterPro" id="IPR000917">
    <property type="entry name" value="Sulfatase_N"/>
</dbReference>
<feature type="coiled-coil region" evidence="2">
    <location>
        <begin position="396"/>
        <end position="423"/>
    </location>
</feature>
<dbReference type="SUPFAM" id="SSF53649">
    <property type="entry name" value="Alkaline phosphatase-like"/>
    <property type="match status" value="1"/>
</dbReference>
<dbReference type="STRING" id="660521.SAMN04487949_2851"/>
<sequence>MNVLYITIDALRADHVQEDSMPSMRSFADGAIEFTECVANGPGTPWSFPALLASRYAGSTDGFGIPEPGDAHPTLAEVLSEAGMATSGFTDNRFASSSYNYDRGMDEMHDKGATSPLKGAKQFLREKLDHDGVVFQSLLRGYHLLDNVFVTASDRDSRFVRAEVFVDELIEWTEEQNKDWFAWLHPMDVHAPYEAPPEYQRKYLDEPVSRVKSQKLARTAVHHPDELSDEEWSLQQDLYKAECRYLDDQLSRLMDTLEHRGELDDTVVVLTADHGDMHGEHQRGGHPQEFWEEVIRVPLALRLPESNPATINGQAALIDVPPTILDALNLKIPSSWDGQSLLSRINGDSTARKHAFVDVGATLNRQHAALRRSDGWKLLRHEKKEYLFNLSENPNEDEEKNKAQSATKEYDDLSATLDKHLDNMERRRELGEAGIEDEEMIEDHLKELGYLE</sequence>